<reference evidence="2" key="1">
    <citation type="submission" date="2021-08" db="EMBL/GenBank/DDBJ databases">
        <authorList>
            <person name="Misof B."/>
            <person name="Oliver O."/>
            <person name="Podsiadlowski L."/>
            <person name="Donath A."/>
            <person name="Peters R."/>
            <person name="Mayer C."/>
            <person name="Rust J."/>
            <person name="Gunkel S."/>
            <person name="Lesny P."/>
            <person name="Martin S."/>
            <person name="Oeyen J.P."/>
            <person name="Petersen M."/>
            <person name="Panagiotis P."/>
            <person name="Wilbrandt J."/>
            <person name="Tanja T."/>
        </authorList>
    </citation>
    <scope>NUCLEOTIDE SEQUENCE</scope>
    <source>
        <strain evidence="2">GBR_01_08_01A</strain>
        <tissue evidence="2">Thorax + abdomen</tissue>
    </source>
</reference>
<keyword evidence="3" id="KW-1185">Reference proteome</keyword>
<proteinExistence type="predicted"/>
<feature type="region of interest" description="Disordered" evidence="1">
    <location>
        <begin position="433"/>
        <end position="455"/>
    </location>
</feature>
<gene>
    <name evidence="2" type="ORF">KPH14_000712</name>
</gene>
<sequence>MLTKPHQEHSLRVAEPLIVSRHDNAAEPSFSTSPEDNVKPDSYISVPARSIAISSISIETSSSKEGYLPRFRIDEDLRNSEALVSNINGKVVLPILNTSHKIKTIATPTVTITEVETFDTLDKSIDERTEPPPKRQKPLVFRTKPFESDSDSEETEPVIETSARLEEPVPFQDPLPISPLVDEPTENVPEPYTVQETNADDNLDDSYSTSTEALIEPVAVPYENPDNIGSHYRLIIKDCRDTLDLRTVRTGFASAILSRFVLEPLVLERHGANRICIGHLYSSDISSVETREFLTGVIHHRTDHYFPRMSHTPCKPKKRRGHRAGARVQLLRLSRDLNKPKEFDPASLDRPFSPESSIVEEVRPKKLPRIVSIQYLPWILREIEYLPPTPREADPFSRDPRLASRTQVTWNLSPIDLDPAHTCRYHLLPPDPNNNFDPRLKPPALSGDNNPHTVN</sequence>
<evidence type="ECO:0000256" key="1">
    <source>
        <dbReference type="SAM" id="MobiDB-lite"/>
    </source>
</evidence>
<dbReference type="AlphaFoldDB" id="A0AAD9RES9"/>
<protein>
    <submittedName>
        <fullName evidence="2">Uncharacterized protein</fullName>
    </submittedName>
</protein>
<evidence type="ECO:0000313" key="2">
    <source>
        <dbReference type="EMBL" id="KAK2577731.1"/>
    </source>
</evidence>
<accession>A0AAD9RES9</accession>
<feature type="region of interest" description="Disordered" evidence="1">
    <location>
        <begin position="123"/>
        <end position="157"/>
    </location>
</feature>
<evidence type="ECO:0000313" key="3">
    <source>
        <dbReference type="Proteomes" id="UP001258017"/>
    </source>
</evidence>
<name>A0AAD9RES9_9HYME</name>
<dbReference type="Proteomes" id="UP001258017">
    <property type="component" value="Unassembled WGS sequence"/>
</dbReference>
<feature type="compositionally biased region" description="Basic and acidic residues" evidence="1">
    <location>
        <begin position="1"/>
        <end position="12"/>
    </location>
</feature>
<feature type="region of interest" description="Disordered" evidence="1">
    <location>
        <begin position="1"/>
        <end position="38"/>
    </location>
</feature>
<dbReference type="EMBL" id="JAIFRP010001798">
    <property type="protein sequence ID" value="KAK2577731.1"/>
    <property type="molecule type" value="Genomic_DNA"/>
</dbReference>
<feature type="compositionally biased region" description="Basic and acidic residues" evidence="1">
    <location>
        <begin position="123"/>
        <end position="133"/>
    </location>
</feature>
<organism evidence="2 3">
    <name type="scientific">Odynerus spinipes</name>
    <dbReference type="NCBI Taxonomy" id="1348599"/>
    <lineage>
        <taxon>Eukaryota</taxon>
        <taxon>Metazoa</taxon>
        <taxon>Ecdysozoa</taxon>
        <taxon>Arthropoda</taxon>
        <taxon>Hexapoda</taxon>
        <taxon>Insecta</taxon>
        <taxon>Pterygota</taxon>
        <taxon>Neoptera</taxon>
        <taxon>Endopterygota</taxon>
        <taxon>Hymenoptera</taxon>
        <taxon>Apocrita</taxon>
        <taxon>Aculeata</taxon>
        <taxon>Vespoidea</taxon>
        <taxon>Vespidae</taxon>
        <taxon>Eumeninae</taxon>
        <taxon>Odynerus</taxon>
    </lineage>
</organism>
<comment type="caution">
    <text evidence="2">The sequence shown here is derived from an EMBL/GenBank/DDBJ whole genome shotgun (WGS) entry which is preliminary data.</text>
</comment>
<feature type="compositionally biased region" description="Acidic residues" evidence="1">
    <location>
        <begin position="148"/>
        <end position="157"/>
    </location>
</feature>
<reference evidence="2" key="2">
    <citation type="journal article" date="2023" name="Commun. Biol.">
        <title>Intrasexual cuticular hydrocarbon dimorphism in a wasp sheds light on hydrocarbon biosynthesis genes in Hymenoptera.</title>
        <authorList>
            <person name="Moris V.C."/>
            <person name="Podsiadlowski L."/>
            <person name="Martin S."/>
            <person name="Oeyen J.P."/>
            <person name="Donath A."/>
            <person name="Petersen M."/>
            <person name="Wilbrandt J."/>
            <person name="Misof B."/>
            <person name="Liedtke D."/>
            <person name="Thamm M."/>
            <person name="Scheiner R."/>
            <person name="Schmitt T."/>
            <person name="Niehuis O."/>
        </authorList>
    </citation>
    <scope>NUCLEOTIDE SEQUENCE</scope>
    <source>
        <strain evidence="2">GBR_01_08_01A</strain>
    </source>
</reference>